<protein>
    <submittedName>
        <fullName evidence="2">Uncharacterized protein</fullName>
    </submittedName>
</protein>
<name>A0A1Q5T4B9_9EURO</name>
<feature type="compositionally biased region" description="Low complexity" evidence="1">
    <location>
        <begin position="350"/>
        <end position="362"/>
    </location>
</feature>
<feature type="compositionally biased region" description="Polar residues" evidence="1">
    <location>
        <begin position="16"/>
        <end position="39"/>
    </location>
</feature>
<dbReference type="AlphaFoldDB" id="A0A1Q5T4B9"/>
<feature type="region of interest" description="Disordered" evidence="1">
    <location>
        <begin position="315"/>
        <end position="376"/>
    </location>
</feature>
<dbReference type="OrthoDB" id="5373017at2759"/>
<accession>A0A1Q5T4B9</accession>
<keyword evidence="3" id="KW-1185">Reference proteome</keyword>
<feature type="region of interest" description="Disordered" evidence="1">
    <location>
        <begin position="100"/>
        <end position="170"/>
    </location>
</feature>
<reference evidence="2 3" key="1">
    <citation type="submission" date="2016-10" db="EMBL/GenBank/DDBJ databases">
        <title>Genome sequence of the ascomycete fungus Penicillium subrubescens.</title>
        <authorList>
            <person name="De Vries R.P."/>
            <person name="Peng M."/>
            <person name="Dilokpimol A."/>
            <person name="Hilden K."/>
            <person name="Makela M.R."/>
            <person name="Grigoriev I."/>
            <person name="Riley R."/>
            <person name="Granchi Z."/>
        </authorList>
    </citation>
    <scope>NUCLEOTIDE SEQUENCE [LARGE SCALE GENOMIC DNA]</scope>
    <source>
        <strain evidence="2 3">CBS 132785</strain>
    </source>
</reference>
<evidence type="ECO:0000256" key="1">
    <source>
        <dbReference type="SAM" id="MobiDB-lite"/>
    </source>
</evidence>
<dbReference type="EMBL" id="MNBE01000707">
    <property type="protein sequence ID" value="OKO95071.1"/>
    <property type="molecule type" value="Genomic_DNA"/>
</dbReference>
<evidence type="ECO:0000313" key="3">
    <source>
        <dbReference type="Proteomes" id="UP000186955"/>
    </source>
</evidence>
<feature type="compositionally biased region" description="Polar residues" evidence="1">
    <location>
        <begin position="110"/>
        <end position="120"/>
    </location>
</feature>
<proteinExistence type="predicted"/>
<feature type="region of interest" description="Disordered" evidence="1">
    <location>
        <begin position="1"/>
        <end position="39"/>
    </location>
</feature>
<feature type="compositionally biased region" description="Low complexity" evidence="1">
    <location>
        <begin position="1"/>
        <end position="14"/>
    </location>
</feature>
<evidence type="ECO:0000313" key="2">
    <source>
        <dbReference type="EMBL" id="OKO95071.1"/>
    </source>
</evidence>
<dbReference type="Proteomes" id="UP000186955">
    <property type="component" value="Unassembled WGS sequence"/>
</dbReference>
<organism evidence="2 3">
    <name type="scientific">Penicillium subrubescens</name>
    <dbReference type="NCBI Taxonomy" id="1316194"/>
    <lineage>
        <taxon>Eukaryota</taxon>
        <taxon>Fungi</taxon>
        <taxon>Dikarya</taxon>
        <taxon>Ascomycota</taxon>
        <taxon>Pezizomycotina</taxon>
        <taxon>Eurotiomycetes</taxon>
        <taxon>Eurotiomycetidae</taxon>
        <taxon>Eurotiales</taxon>
        <taxon>Aspergillaceae</taxon>
        <taxon>Penicillium</taxon>
    </lineage>
</organism>
<feature type="compositionally biased region" description="Basic and acidic residues" evidence="1">
    <location>
        <begin position="315"/>
        <end position="336"/>
    </location>
</feature>
<sequence length="670" mass="73406">MSSSNTNSHHPPSSAADITSQTNTNVHLDPNSGYTPSDNQLAGLVEAATAAAGQDVSPQWAAAVATAAGVAGHHQLDGYSADMHLGDDGFGDTNFGAGMGGGRHLRVQNDHSQGSGLSRTVSKKRKRNDENLDPALAGSGLSGAQHPLSQQSQPGQHAYAGDNIDIRPVPPQSLSEARAVGVHSAAALFRQPSSNKKYTRPPMSKLFASLELSPENFLHLQAAAKGFMLDDDYPERRDCVGQRGKGDTEMVKLRLWNCVRQFLDDEGNGERFFGENVVNEGMGPRTYIWPRDQQKIISLVIPLLRRMVTNERQRQYAIESRKGGGPEERRRRKTDEGFQDLNGPRYSPEQQLQQMHNQSQSMAPPPPPPPGQVTQAPIESGQIMDIGLVDLLLDGYTVDWNDMSKSYDMYNQDYELDNLWSLSGLQQPDWRGLVAAVDSHYHVVHNGDYDCPTGCEDANVNRIVHADATTNLPWRIGGSRNPPARDEFASSITRDVSRIIRENIAARHGAHPGPQGQAGADQQFHSQQPFVPIHDAKSHMAANMPSSHPSTHTQIYLRINVLQHGKRILPRLDLQAGQCPNVDTIKESVLRRYHGQIPGLPLLQGSDSIDQQIRDSAAAASWKVKALVPDGLITIQSEKDWAFALLSADTVDWMDGDLKILVELEGGNTQ</sequence>
<comment type="caution">
    <text evidence="2">The sequence shown here is derived from an EMBL/GenBank/DDBJ whole genome shotgun (WGS) entry which is preliminary data.</text>
</comment>
<dbReference type="STRING" id="1316194.A0A1Q5T4B9"/>
<gene>
    <name evidence="2" type="ORF">PENSUB_11313</name>
</gene>